<name>A0A9N9REF1_9NEOP</name>
<evidence type="ECO:0000313" key="2">
    <source>
        <dbReference type="Proteomes" id="UP001153714"/>
    </source>
</evidence>
<dbReference type="EMBL" id="OU893339">
    <property type="protein sequence ID" value="CAG9796176.1"/>
    <property type="molecule type" value="Genomic_DNA"/>
</dbReference>
<organism evidence="1 2">
    <name type="scientific">Diatraea saccharalis</name>
    <name type="common">sugarcane borer</name>
    <dbReference type="NCBI Taxonomy" id="40085"/>
    <lineage>
        <taxon>Eukaryota</taxon>
        <taxon>Metazoa</taxon>
        <taxon>Ecdysozoa</taxon>
        <taxon>Arthropoda</taxon>
        <taxon>Hexapoda</taxon>
        <taxon>Insecta</taxon>
        <taxon>Pterygota</taxon>
        <taxon>Neoptera</taxon>
        <taxon>Endopterygota</taxon>
        <taxon>Lepidoptera</taxon>
        <taxon>Glossata</taxon>
        <taxon>Ditrysia</taxon>
        <taxon>Pyraloidea</taxon>
        <taxon>Crambidae</taxon>
        <taxon>Crambinae</taxon>
        <taxon>Diatraea</taxon>
    </lineage>
</organism>
<proteinExistence type="predicted"/>
<reference evidence="1" key="2">
    <citation type="submission" date="2022-10" db="EMBL/GenBank/DDBJ databases">
        <authorList>
            <consortium name="ENA_rothamsted_submissions"/>
            <consortium name="culmorum"/>
            <person name="King R."/>
        </authorList>
    </citation>
    <scope>NUCLEOTIDE SEQUENCE</scope>
</reference>
<evidence type="ECO:0000313" key="1">
    <source>
        <dbReference type="EMBL" id="CAG9796176.1"/>
    </source>
</evidence>
<dbReference type="AlphaFoldDB" id="A0A9N9REF1"/>
<dbReference type="OrthoDB" id="2122982at2759"/>
<sequence>MAKTVIANSIDFHKRVGNGTTNEVDNRCQEKKLPNDIENDIQHKLMGSIGKIKMVPGCPPSRLDCQGKLKDAGNTLLKQDGKEKPNSSNDTVEPKLDETIKCQSLVTIKEAGSLLRTPKDSNNVGRFITIAPIDNQTNKNNFVSNPVKTVRDNNHIDSIPCHYCKNPIPGFVYSCLECEYHMCHLCNIDSVHAHHYVLRGPFGRNSVEVAKVKKKVMQILKPADMEVGSDLNNTTLPIEDNIKEEKDLDFDMEIKTEIKIEEHDPLAQLGMEQRSSMFVDSLSDTNVSILPE</sequence>
<accession>A0A9N9REF1</accession>
<gene>
    <name evidence="1" type="ORF">DIATSA_LOCUS13382</name>
</gene>
<reference evidence="1" key="1">
    <citation type="submission" date="2021-12" db="EMBL/GenBank/DDBJ databases">
        <authorList>
            <person name="King R."/>
        </authorList>
    </citation>
    <scope>NUCLEOTIDE SEQUENCE</scope>
</reference>
<protein>
    <submittedName>
        <fullName evidence="1">Uncharacterized protein</fullName>
    </submittedName>
</protein>
<dbReference type="Proteomes" id="UP001153714">
    <property type="component" value="Chromosome 8"/>
</dbReference>
<keyword evidence="2" id="KW-1185">Reference proteome</keyword>